<name>A0A6V2A4F5_9STRA</name>
<feature type="region of interest" description="Disordered" evidence="1">
    <location>
        <begin position="253"/>
        <end position="283"/>
    </location>
</feature>
<sequence>MWNNKKQMIIGLTAFSVLSSTFGASQGATAPPNDTSNYYYYGYPYAYTQQNYPYYWYPNMFYGEEFNKYYGGFVYGYGYNTYYGYEDNKVHTTTSTKDTCPIEPSNQEEFFFEIDIEIEVDCDTSSGLTQEMLERAFLEYYNAFIDCVCPENEIEYTEIILTDFVNGCDEDEVYGGGYYGGGRNRELQGRRRTVSSRTATRGDCGNGCPTRPIGALAGSAVNRRLASSNINSSSSPGGFRRRLHESGRRALMSGKKGACGKKGSTSFPARRNTKSYGNSSGKKGPPPVCFNCDGILFAQTFGEFNIEVTEIISAEFETVDSCESLFSCDVSECCAHFPFNACPNYEDVCHCSFHDSNGYSCTTTSCRKRLDLSADPPMH</sequence>
<dbReference type="AlphaFoldDB" id="A0A6V2A4F5"/>
<keyword evidence="2" id="KW-0732">Signal</keyword>
<protein>
    <recommendedName>
        <fullName evidence="4">EGF-like domain-containing protein</fullName>
    </recommendedName>
</protein>
<gene>
    <name evidence="3" type="ORF">DBRI00130_LOCUS364</name>
</gene>
<organism evidence="3">
    <name type="scientific">Ditylum brightwellii</name>
    <dbReference type="NCBI Taxonomy" id="49249"/>
    <lineage>
        <taxon>Eukaryota</taxon>
        <taxon>Sar</taxon>
        <taxon>Stramenopiles</taxon>
        <taxon>Ochrophyta</taxon>
        <taxon>Bacillariophyta</taxon>
        <taxon>Mediophyceae</taxon>
        <taxon>Lithodesmiophycidae</taxon>
        <taxon>Lithodesmiales</taxon>
        <taxon>Lithodesmiaceae</taxon>
        <taxon>Ditylum</taxon>
    </lineage>
</organism>
<feature type="signal peptide" evidence="2">
    <location>
        <begin position="1"/>
        <end position="23"/>
    </location>
</feature>
<evidence type="ECO:0000313" key="3">
    <source>
        <dbReference type="EMBL" id="CAE4578484.1"/>
    </source>
</evidence>
<evidence type="ECO:0008006" key="4">
    <source>
        <dbReference type="Google" id="ProtNLM"/>
    </source>
</evidence>
<reference evidence="3" key="1">
    <citation type="submission" date="2021-01" db="EMBL/GenBank/DDBJ databases">
        <authorList>
            <person name="Corre E."/>
            <person name="Pelletier E."/>
            <person name="Niang G."/>
            <person name="Scheremetjew M."/>
            <person name="Finn R."/>
            <person name="Kale V."/>
            <person name="Holt S."/>
            <person name="Cochrane G."/>
            <person name="Meng A."/>
            <person name="Brown T."/>
            <person name="Cohen L."/>
        </authorList>
    </citation>
    <scope>NUCLEOTIDE SEQUENCE</scope>
    <source>
        <strain evidence="3">GSO104</strain>
    </source>
</reference>
<evidence type="ECO:0000256" key="2">
    <source>
        <dbReference type="SAM" id="SignalP"/>
    </source>
</evidence>
<evidence type="ECO:0000256" key="1">
    <source>
        <dbReference type="SAM" id="MobiDB-lite"/>
    </source>
</evidence>
<accession>A0A6V2A4F5</accession>
<dbReference type="EMBL" id="HBNS01000461">
    <property type="protein sequence ID" value="CAE4578484.1"/>
    <property type="molecule type" value="Transcribed_RNA"/>
</dbReference>
<proteinExistence type="predicted"/>
<feature type="chain" id="PRO_5030160854" description="EGF-like domain-containing protein" evidence="2">
    <location>
        <begin position="24"/>
        <end position="379"/>
    </location>
</feature>